<gene>
    <name evidence="3" type="ORF">BAUR9175_02952</name>
    <name evidence="2" type="ORF">CIK59_12140</name>
    <name evidence="1" type="ORF">CXR23_04930</name>
</gene>
<reference evidence="3" key="3">
    <citation type="submission" date="2017-03" db="EMBL/GenBank/DDBJ databases">
        <authorList>
            <person name="Afonso C.L."/>
            <person name="Miller P.J."/>
            <person name="Scott M.A."/>
            <person name="Spackman E."/>
            <person name="Goraichik I."/>
            <person name="Dimitrov K.M."/>
            <person name="Suarez D.L."/>
            <person name="Swayne D.E."/>
        </authorList>
    </citation>
    <scope>NUCLEOTIDE SEQUENCE [LARGE SCALE GENOMIC DNA]</scope>
    <source>
        <strain evidence="3">ATCC 9175</strain>
    </source>
</reference>
<evidence type="ECO:0000313" key="3">
    <source>
        <dbReference type="EMBL" id="SMX92764.1"/>
    </source>
</evidence>
<accession>A0A2H1JZP6</accession>
<proteinExistence type="predicted"/>
<dbReference type="Proteomes" id="UP000283000">
    <property type="component" value="Chromosome"/>
</dbReference>
<sequence>MSDAEDFEVVLDTLIRGDEQQKVVLNALLERGVNCKTFAPVNVLGVSRETGVNAKTAIIRLIENGNLERQPATDLSAHNNSYRTLNASRELTNLDEIEL</sequence>
<reference evidence="5" key="2">
    <citation type="submission" date="2017-03" db="EMBL/GenBank/DDBJ databases">
        <authorList>
            <person name="Monnet C."/>
        </authorList>
    </citation>
    <scope>NUCLEOTIDE SEQUENCE [LARGE SCALE GENOMIC DNA]</scope>
    <source>
        <strain evidence="5">ATCC 9175</strain>
    </source>
</reference>
<reference evidence="2 4" key="1">
    <citation type="journal article" date="2017" name="Elife">
        <title>Extensive horizontal gene transfer in cheese-associated bacteria.</title>
        <authorList>
            <person name="Bonham K.S."/>
            <person name="Wolfe B.E."/>
            <person name="Dutton R.J."/>
        </authorList>
    </citation>
    <scope>NUCLEOTIDE SEQUENCE [LARGE SCALE GENOMIC DNA]</scope>
    <source>
        <strain evidence="2 4">738_8</strain>
    </source>
</reference>
<protein>
    <submittedName>
        <fullName evidence="2">Uncharacterized protein</fullName>
    </submittedName>
</protein>
<evidence type="ECO:0000313" key="2">
    <source>
        <dbReference type="EMBL" id="PCC53459.1"/>
    </source>
</evidence>
<dbReference type="Proteomes" id="UP000217881">
    <property type="component" value="Unassembled WGS sequence"/>
</dbReference>
<dbReference type="Proteomes" id="UP000234525">
    <property type="component" value="Unassembled WGS sequence"/>
</dbReference>
<evidence type="ECO:0000313" key="1">
    <source>
        <dbReference type="EMBL" id="AZT92570.1"/>
    </source>
</evidence>
<reference evidence="1 6" key="4">
    <citation type="submission" date="2017-12" db="EMBL/GenBank/DDBJ databases">
        <authorList>
            <person name="Levesque S."/>
        </authorList>
    </citation>
    <scope>NUCLEOTIDE SEQUENCE [LARGE SCALE GENOMIC DNA]</scope>
    <source>
        <strain evidence="1 6">SMQ-1417</strain>
    </source>
</reference>
<evidence type="ECO:0000313" key="4">
    <source>
        <dbReference type="Proteomes" id="UP000217881"/>
    </source>
</evidence>
<accession>A0A2A3ZPE2</accession>
<organism evidence="2 4">
    <name type="scientific">Brevibacterium aurantiacum</name>
    <dbReference type="NCBI Taxonomy" id="273384"/>
    <lineage>
        <taxon>Bacteria</taxon>
        <taxon>Bacillati</taxon>
        <taxon>Actinomycetota</taxon>
        <taxon>Actinomycetes</taxon>
        <taxon>Micrococcales</taxon>
        <taxon>Brevibacteriaceae</taxon>
        <taxon>Brevibacterium</taxon>
    </lineage>
</organism>
<reference evidence="1 6" key="5">
    <citation type="submission" date="2019-01" db="EMBL/GenBank/DDBJ databases">
        <title>Comparative genomic analysis of Brevibacterium aurantiacum sheds light on its evolution and its adaptation to smear-ripened cheeses.</title>
        <authorList>
            <person name="Moineau S."/>
        </authorList>
    </citation>
    <scope>NUCLEOTIDE SEQUENCE [LARGE SCALE GENOMIC DNA]</scope>
    <source>
        <strain evidence="1 6">SMQ-1417</strain>
    </source>
</reference>
<dbReference type="EMBL" id="NRHA01000013">
    <property type="protein sequence ID" value="PCC53459.1"/>
    <property type="molecule type" value="Genomic_DNA"/>
</dbReference>
<dbReference type="EMBL" id="FXZB01000022">
    <property type="protein sequence ID" value="SMX92764.1"/>
    <property type="molecule type" value="Genomic_DNA"/>
</dbReference>
<evidence type="ECO:0000313" key="6">
    <source>
        <dbReference type="Proteomes" id="UP000283000"/>
    </source>
</evidence>
<keyword evidence="5" id="KW-1185">Reference proteome</keyword>
<dbReference type="EMBL" id="CP025330">
    <property type="protein sequence ID" value="AZT92570.1"/>
    <property type="molecule type" value="Genomic_DNA"/>
</dbReference>
<name>A0A2A3ZPE2_BREAU</name>
<dbReference type="AlphaFoldDB" id="A0A2A3ZPE2"/>
<dbReference type="RefSeq" id="WP_096146631.1">
    <property type="nucleotide sequence ID" value="NZ_BJME01000003.1"/>
</dbReference>
<evidence type="ECO:0000313" key="5">
    <source>
        <dbReference type="Proteomes" id="UP000234525"/>
    </source>
</evidence>